<evidence type="ECO:0000313" key="4">
    <source>
        <dbReference type="Proteomes" id="UP000694941"/>
    </source>
</evidence>
<dbReference type="Pfam" id="PF00400">
    <property type="entry name" value="WD40"/>
    <property type="match status" value="1"/>
</dbReference>
<accession>A0ABM1TRG1</accession>
<evidence type="ECO:0000256" key="2">
    <source>
        <dbReference type="ARBA" id="ARBA00022737"/>
    </source>
</evidence>
<keyword evidence="2" id="KW-0677">Repeat</keyword>
<feature type="non-terminal residue" evidence="5">
    <location>
        <position position="369"/>
    </location>
</feature>
<evidence type="ECO:0000313" key="5">
    <source>
        <dbReference type="RefSeq" id="XP_022258467.1"/>
    </source>
</evidence>
<dbReference type="InterPro" id="IPR036322">
    <property type="entry name" value="WD40_repeat_dom_sf"/>
</dbReference>
<sequence>MSVMRQIALLEAGCQPWHSHIIAASGNRFAYAATLAIYIYEMDRKQNKFCLQSIMSEHKNTITCLTWHQTNEDCLASASADPQICIWNVAQHVLLACLKTPLAIPTLITWYPEEKDSLVYLESQGPLYLWRFSKSGNCSSGNYGTQLKEIQPFLSGVTRIQWNSLESHHLALGHQDGTVSLYLKSQKPKRHIKLNCGADDNTINTENCAITGLEWDPLSPHYLLIAVQNSCLLLADISGNTLHTIMIFNMPSKASTAQTIAWIPNAPGMFISGDYETGVLRVWTVSQRGPLENICLKHNGFHAIHVVSCNQKQSSMHGKTENPKVNPKRTSYCGRGYAVPTAKIACLFVDGGVGLYDLKKCSWDFFRDT</sequence>
<dbReference type="PROSITE" id="PS00678">
    <property type="entry name" value="WD_REPEATS_1"/>
    <property type="match status" value="1"/>
</dbReference>
<dbReference type="PROSITE" id="PS50294">
    <property type="entry name" value="WD_REPEATS_REGION"/>
    <property type="match status" value="1"/>
</dbReference>
<dbReference type="PANTHER" id="PTHR44464:SF1">
    <property type="entry name" value="WD REPEAT-CONTAINING PROTEIN 17"/>
    <property type="match status" value="1"/>
</dbReference>
<dbReference type="GeneID" id="111089743"/>
<evidence type="ECO:0000256" key="3">
    <source>
        <dbReference type="PROSITE-ProRule" id="PRU00221"/>
    </source>
</evidence>
<dbReference type="InterPro" id="IPR015943">
    <property type="entry name" value="WD40/YVTN_repeat-like_dom_sf"/>
</dbReference>
<reference evidence="5" key="1">
    <citation type="submission" date="2025-08" db="UniProtKB">
        <authorList>
            <consortium name="RefSeq"/>
        </authorList>
    </citation>
    <scope>IDENTIFICATION</scope>
    <source>
        <tissue evidence="5">Muscle</tissue>
    </source>
</reference>
<keyword evidence="4" id="KW-1185">Reference proteome</keyword>
<dbReference type="SMART" id="SM00320">
    <property type="entry name" value="WD40"/>
    <property type="match status" value="4"/>
</dbReference>
<dbReference type="Proteomes" id="UP000694941">
    <property type="component" value="Unplaced"/>
</dbReference>
<dbReference type="InterPro" id="IPR001680">
    <property type="entry name" value="WD40_rpt"/>
</dbReference>
<name>A0ABM1TRG1_LIMPO</name>
<keyword evidence="1 3" id="KW-0853">WD repeat</keyword>
<evidence type="ECO:0000256" key="1">
    <source>
        <dbReference type="ARBA" id="ARBA00022574"/>
    </source>
</evidence>
<dbReference type="SUPFAM" id="SSF50978">
    <property type="entry name" value="WD40 repeat-like"/>
    <property type="match status" value="1"/>
</dbReference>
<dbReference type="PANTHER" id="PTHR44464">
    <property type="entry name" value="WD REPEAT-CONTAINING PROTEIN 17"/>
    <property type="match status" value="1"/>
</dbReference>
<dbReference type="PROSITE" id="PS50082">
    <property type="entry name" value="WD_REPEATS_2"/>
    <property type="match status" value="1"/>
</dbReference>
<proteinExistence type="predicted"/>
<feature type="repeat" description="WD" evidence="3">
    <location>
        <begin position="55"/>
        <end position="89"/>
    </location>
</feature>
<dbReference type="RefSeq" id="XP_022258467.1">
    <property type="nucleotide sequence ID" value="XM_022402759.1"/>
</dbReference>
<organism evidence="4 5">
    <name type="scientific">Limulus polyphemus</name>
    <name type="common">Atlantic horseshoe crab</name>
    <dbReference type="NCBI Taxonomy" id="6850"/>
    <lineage>
        <taxon>Eukaryota</taxon>
        <taxon>Metazoa</taxon>
        <taxon>Ecdysozoa</taxon>
        <taxon>Arthropoda</taxon>
        <taxon>Chelicerata</taxon>
        <taxon>Merostomata</taxon>
        <taxon>Xiphosura</taxon>
        <taxon>Limulidae</taxon>
        <taxon>Limulus</taxon>
    </lineage>
</organism>
<protein>
    <submittedName>
        <fullName evidence="5">WD repeat-containing protein 17-like</fullName>
    </submittedName>
</protein>
<gene>
    <name evidence="5" type="primary">LOC111089743</name>
</gene>
<dbReference type="InterPro" id="IPR019775">
    <property type="entry name" value="WD40_repeat_CS"/>
</dbReference>
<dbReference type="Gene3D" id="2.130.10.10">
    <property type="entry name" value="YVTN repeat-like/Quinoprotein amine dehydrogenase"/>
    <property type="match status" value="2"/>
</dbReference>